<dbReference type="PANTHER" id="PTHR38009:SF1">
    <property type="entry name" value="CONSERVED HYPOTHETICAL PHAGE TAIL PROTEIN"/>
    <property type="match status" value="1"/>
</dbReference>
<dbReference type="Pfam" id="PF06841">
    <property type="entry name" value="Phage_T4_gp19"/>
    <property type="match status" value="1"/>
</dbReference>
<dbReference type="InterPro" id="IPR010667">
    <property type="entry name" value="Phage_T4_Gp19"/>
</dbReference>
<dbReference type="NCBIfam" id="TIGR02241">
    <property type="entry name" value="conserved hypothetical phage tail region protein"/>
    <property type="match status" value="1"/>
</dbReference>
<organism evidence="1 2">
    <name type="scientific">Rhodococcus aetherivorans</name>
    <dbReference type="NCBI Taxonomy" id="191292"/>
    <lineage>
        <taxon>Bacteria</taxon>
        <taxon>Bacillati</taxon>
        <taxon>Actinomycetota</taxon>
        <taxon>Actinomycetes</taxon>
        <taxon>Mycobacteriales</taxon>
        <taxon>Nocardiaceae</taxon>
        <taxon>Rhodococcus</taxon>
    </lineage>
</organism>
<dbReference type="Proteomes" id="UP000325466">
    <property type="component" value="Unassembled WGS sequence"/>
</dbReference>
<comment type="caution">
    <text evidence="1">The sequence shown here is derived from an EMBL/GenBank/DDBJ whole genome shotgun (WGS) entry which is preliminary data.</text>
</comment>
<keyword evidence="2" id="KW-1185">Reference proteome</keyword>
<evidence type="ECO:0008006" key="3">
    <source>
        <dbReference type="Google" id="ProtNLM"/>
    </source>
</evidence>
<dbReference type="PANTHER" id="PTHR38009">
    <property type="entry name" value="CONSERVED HYPOTHETICAL PHAGE TAIL PROTEIN"/>
    <property type="match status" value="1"/>
</dbReference>
<sequence>MIHQTFNFLIRIDTGDGGPLCEAAFAECAGLEMSATAKTIMEGGNNAGPVHLAGPVSYGTATLKRGMSETFDLWNWFDQVHRDDGRHRRADCEIEVRTPDRTATAYSLRLTRCLPVKLKAPDLNAKEGGIAIEEIEIAYEGMRLVPPSGGEQHA</sequence>
<reference evidence="1 2" key="1">
    <citation type="journal article" date="2018" name="Biodegradation">
        <title>1,4-Dioxane degradation characteristics of Rhodococcus aetherivorans JCM 14343.</title>
        <authorList>
            <person name="Inoue D."/>
            <person name="Tsunoda T."/>
            <person name="Yamamoto N."/>
            <person name="Ike M."/>
            <person name="Sei K."/>
        </authorList>
    </citation>
    <scope>NUCLEOTIDE SEQUENCE [LARGE SCALE GENOMIC DNA]</scope>
    <source>
        <strain evidence="1 2">JCM 14343</strain>
    </source>
</reference>
<evidence type="ECO:0000313" key="2">
    <source>
        <dbReference type="Proteomes" id="UP000325466"/>
    </source>
</evidence>
<protein>
    <recommendedName>
        <fullName evidence="3">Phage tail protein</fullName>
    </recommendedName>
</protein>
<accession>A0ABQ0YIA4</accession>
<gene>
    <name evidence="1" type="ORF">RAJCM14343_1500</name>
</gene>
<evidence type="ECO:0000313" key="1">
    <source>
        <dbReference type="EMBL" id="GES36249.1"/>
    </source>
</evidence>
<dbReference type="InterPro" id="IPR011747">
    <property type="entry name" value="CHP02241"/>
</dbReference>
<dbReference type="RefSeq" id="WP_043802086.1">
    <property type="nucleotide sequence ID" value="NZ_BAAAYP010000052.1"/>
</dbReference>
<proteinExistence type="predicted"/>
<dbReference type="EMBL" id="BLAH01000053">
    <property type="protein sequence ID" value="GES36249.1"/>
    <property type="molecule type" value="Genomic_DNA"/>
</dbReference>
<name>A0ABQ0YIA4_9NOCA</name>